<dbReference type="AlphaFoldDB" id="A0ABD0MBQ6"/>
<keyword evidence="7" id="KW-1185">Reference proteome</keyword>
<evidence type="ECO:0000313" key="5">
    <source>
        <dbReference type="EMBL" id="KAL0147317.1"/>
    </source>
</evidence>
<protein>
    <recommendedName>
        <fullName evidence="4">PLA2c domain-containing protein</fullName>
    </recommendedName>
</protein>
<evidence type="ECO:0000313" key="6">
    <source>
        <dbReference type="EMBL" id="KAL0151808.1"/>
    </source>
</evidence>
<sequence>KAVPRALRESETRDYIDAGLLNNSPYLSVLREERDIDLIISLDFSEGDPFMTVRETAETCKKLKIPFPEVHIPSQDVKRPKDFYVFKGKNAPTVIHIPLFNVVNCGGKFGLFIE</sequence>
<dbReference type="Gene3D" id="3.40.1090.10">
    <property type="entry name" value="Cytosolic phospholipase A2 catalytic domain"/>
    <property type="match status" value="1"/>
</dbReference>
<keyword evidence="3" id="KW-0442">Lipid degradation</keyword>
<dbReference type="PROSITE" id="PS51210">
    <property type="entry name" value="PLA2C"/>
    <property type="match status" value="1"/>
</dbReference>
<name>A0ABD0MBQ6_CIRMR</name>
<keyword evidence="2 3" id="KW-0443">Lipid metabolism</keyword>
<dbReference type="InterPro" id="IPR016035">
    <property type="entry name" value="Acyl_Trfase/lysoPLipase"/>
</dbReference>
<evidence type="ECO:0000313" key="7">
    <source>
        <dbReference type="Proteomes" id="UP001529510"/>
    </source>
</evidence>
<dbReference type="EMBL" id="JAMKFB020000767">
    <property type="protein sequence ID" value="KAL0147317.1"/>
    <property type="molecule type" value="Genomic_DNA"/>
</dbReference>
<dbReference type="PANTHER" id="PTHR10728">
    <property type="entry name" value="CYTOSOLIC PHOSPHOLIPASE A2"/>
    <property type="match status" value="1"/>
</dbReference>
<evidence type="ECO:0000256" key="3">
    <source>
        <dbReference type="PROSITE-ProRule" id="PRU00555"/>
    </source>
</evidence>
<dbReference type="SUPFAM" id="SSF52151">
    <property type="entry name" value="FabD/lysophospholipase-like"/>
    <property type="match status" value="1"/>
</dbReference>
<evidence type="ECO:0000256" key="2">
    <source>
        <dbReference type="ARBA" id="ARBA00023098"/>
    </source>
</evidence>
<dbReference type="PANTHER" id="PTHR10728:SF39">
    <property type="entry name" value="CYTOSOLIC PHOSPHOLIPASE A2 GAMMA"/>
    <property type="match status" value="1"/>
</dbReference>
<accession>A0ABD0MBQ6</accession>
<dbReference type="GO" id="GO:0016042">
    <property type="term" value="P:lipid catabolic process"/>
    <property type="evidence" value="ECO:0007669"/>
    <property type="project" value="UniProtKB-UniRule"/>
</dbReference>
<gene>
    <name evidence="6" type="ORF">M9458_052891</name>
    <name evidence="5" type="ORF">M9458_057374</name>
</gene>
<organism evidence="5 7">
    <name type="scientific">Cirrhinus mrigala</name>
    <name type="common">Mrigala</name>
    <dbReference type="NCBI Taxonomy" id="683832"/>
    <lineage>
        <taxon>Eukaryota</taxon>
        <taxon>Metazoa</taxon>
        <taxon>Chordata</taxon>
        <taxon>Craniata</taxon>
        <taxon>Vertebrata</taxon>
        <taxon>Euteleostomi</taxon>
        <taxon>Actinopterygii</taxon>
        <taxon>Neopterygii</taxon>
        <taxon>Teleostei</taxon>
        <taxon>Ostariophysi</taxon>
        <taxon>Cypriniformes</taxon>
        <taxon>Cyprinidae</taxon>
        <taxon>Labeoninae</taxon>
        <taxon>Labeonini</taxon>
        <taxon>Cirrhinus</taxon>
    </lineage>
</organism>
<feature type="non-terminal residue" evidence="5">
    <location>
        <position position="1"/>
    </location>
</feature>
<dbReference type="GO" id="GO:0016787">
    <property type="term" value="F:hydrolase activity"/>
    <property type="evidence" value="ECO:0007669"/>
    <property type="project" value="UniProtKB-UniRule"/>
</dbReference>
<feature type="domain" description="PLA2c" evidence="4">
    <location>
        <begin position="1"/>
        <end position="114"/>
    </location>
</feature>
<proteinExistence type="predicted"/>
<keyword evidence="1 3" id="KW-0378">Hydrolase</keyword>
<dbReference type="InterPro" id="IPR002642">
    <property type="entry name" value="LysoPLipase_cat_dom"/>
</dbReference>
<evidence type="ECO:0000256" key="1">
    <source>
        <dbReference type="ARBA" id="ARBA00022801"/>
    </source>
</evidence>
<evidence type="ECO:0000259" key="4">
    <source>
        <dbReference type="PROSITE" id="PS51210"/>
    </source>
</evidence>
<dbReference type="Proteomes" id="UP001529510">
    <property type="component" value="Unassembled WGS sequence"/>
</dbReference>
<dbReference type="EMBL" id="JAMKFB020000222">
    <property type="protein sequence ID" value="KAL0151808.1"/>
    <property type="molecule type" value="Genomic_DNA"/>
</dbReference>
<reference evidence="5 7" key="1">
    <citation type="submission" date="2024-05" db="EMBL/GenBank/DDBJ databases">
        <title>Genome sequencing and assembly of Indian major carp, Cirrhinus mrigala (Hamilton, 1822).</title>
        <authorList>
            <person name="Mohindra V."/>
            <person name="Chowdhury L.M."/>
            <person name="Lal K."/>
            <person name="Jena J.K."/>
        </authorList>
    </citation>
    <scope>NUCLEOTIDE SEQUENCE [LARGE SCALE GENOMIC DNA]</scope>
    <source>
        <strain evidence="5">CM1030</strain>
        <tissue evidence="5">Blood</tissue>
    </source>
</reference>
<comment type="caution">
    <text evidence="5">The sequence shown here is derived from an EMBL/GenBank/DDBJ whole genome shotgun (WGS) entry which is preliminary data.</text>
</comment>